<keyword evidence="4" id="KW-0238">DNA-binding</keyword>
<evidence type="ECO:0000256" key="2">
    <source>
        <dbReference type="ARBA" id="ARBA00022490"/>
    </source>
</evidence>
<dbReference type="SMART" id="SM00422">
    <property type="entry name" value="HTH_MERR"/>
    <property type="match status" value="1"/>
</dbReference>
<name>A0A848FGD0_9BURK</name>
<evidence type="ECO:0000313" key="8">
    <source>
        <dbReference type="EMBL" id="NML16931.1"/>
    </source>
</evidence>
<feature type="domain" description="HTH merR-type" evidence="7">
    <location>
        <begin position="1"/>
        <end position="69"/>
    </location>
</feature>
<dbReference type="SUPFAM" id="SSF46955">
    <property type="entry name" value="Putative DNA-binding domain"/>
    <property type="match status" value="1"/>
</dbReference>
<evidence type="ECO:0000259" key="7">
    <source>
        <dbReference type="PROSITE" id="PS50937"/>
    </source>
</evidence>
<evidence type="ECO:0000256" key="5">
    <source>
        <dbReference type="ARBA" id="ARBA00023163"/>
    </source>
</evidence>
<dbReference type="Gene3D" id="1.10.1660.10">
    <property type="match status" value="1"/>
</dbReference>
<keyword evidence="9" id="KW-1185">Reference proteome</keyword>
<dbReference type="PROSITE" id="PS00552">
    <property type="entry name" value="HTH_MERR_1"/>
    <property type="match status" value="1"/>
</dbReference>
<dbReference type="PROSITE" id="PS50937">
    <property type="entry name" value="HTH_MERR_2"/>
    <property type="match status" value="1"/>
</dbReference>
<evidence type="ECO:0000256" key="3">
    <source>
        <dbReference type="ARBA" id="ARBA00023015"/>
    </source>
</evidence>
<dbReference type="GO" id="GO:0045893">
    <property type="term" value="P:positive regulation of DNA-templated transcription"/>
    <property type="evidence" value="ECO:0007669"/>
    <property type="project" value="InterPro"/>
</dbReference>
<dbReference type="InterPro" id="IPR011789">
    <property type="entry name" value="CueR"/>
</dbReference>
<dbReference type="InterPro" id="IPR009061">
    <property type="entry name" value="DNA-bd_dom_put_sf"/>
</dbReference>
<dbReference type="AlphaFoldDB" id="A0A848FGD0"/>
<evidence type="ECO:0000313" key="9">
    <source>
        <dbReference type="Proteomes" id="UP000574067"/>
    </source>
</evidence>
<evidence type="ECO:0000256" key="1">
    <source>
        <dbReference type="ARBA" id="ARBA00004496"/>
    </source>
</evidence>
<dbReference type="Pfam" id="PF13411">
    <property type="entry name" value="MerR_1"/>
    <property type="match status" value="1"/>
</dbReference>
<dbReference type="CDD" id="cd01108">
    <property type="entry name" value="HTH_CueR"/>
    <property type="match status" value="1"/>
</dbReference>
<dbReference type="PANTHER" id="PTHR30204">
    <property type="entry name" value="REDOX-CYCLING DRUG-SENSING TRANSCRIPTIONAL ACTIVATOR SOXR"/>
    <property type="match status" value="1"/>
</dbReference>
<comment type="subcellular location">
    <subcellularLocation>
        <location evidence="1">Cytoplasm</location>
    </subcellularLocation>
</comment>
<evidence type="ECO:0000256" key="6">
    <source>
        <dbReference type="SAM" id="MobiDB-lite"/>
    </source>
</evidence>
<gene>
    <name evidence="8" type="primary">cueR</name>
    <name evidence="8" type="ORF">HHL10_18275</name>
</gene>
<dbReference type="EMBL" id="JABBFW010000014">
    <property type="protein sequence ID" value="NML16931.1"/>
    <property type="molecule type" value="Genomic_DNA"/>
</dbReference>
<dbReference type="InterPro" id="IPR047057">
    <property type="entry name" value="MerR_fam"/>
</dbReference>
<dbReference type="GO" id="GO:0003677">
    <property type="term" value="F:DNA binding"/>
    <property type="evidence" value="ECO:0007669"/>
    <property type="project" value="UniProtKB-KW"/>
</dbReference>
<dbReference type="PANTHER" id="PTHR30204:SF94">
    <property type="entry name" value="HEAVY METAL-DEPENDENT TRANSCRIPTIONAL REGULATOR HI_0293-RELATED"/>
    <property type="match status" value="1"/>
</dbReference>
<evidence type="ECO:0000256" key="4">
    <source>
        <dbReference type="ARBA" id="ARBA00023125"/>
    </source>
</evidence>
<dbReference type="NCBIfam" id="TIGR02044">
    <property type="entry name" value="CueR"/>
    <property type="match status" value="1"/>
</dbReference>
<accession>A0A848FGD0</accession>
<dbReference type="GO" id="GO:0003700">
    <property type="term" value="F:DNA-binding transcription factor activity"/>
    <property type="evidence" value="ECO:0007669"/>
    <property type="project" value="InterPro"/>
</dbReference>
<organism evidence="8 9">
    <name type="scientific">Azohydromonas caseinilytica</name>
    <dbReference type="NCBI Taxonomy" id="2728836"/>
    <lineage>
        <taxon>Bacteria</taxon>
        <taxon>Pseudomonadati</taxon>
        <taxon>Pseudomonadota</taxon>
        <taxon>Betaproteobacteria</taxon>
        <taxon>Burkholderiales</taxon>
        <taxon>Sphaerotilaceae</taxon>
        <taxon>Azohydromonas</taxon>
    </lineage>
</organism>
<dbReference type="Proteomes" id="UP000574067">
    <property type="component" value="Unassembled WGS sequence"/>
</dbReference>
<keyword evidence="3" id="KW-0805">Transcription regulation</keyword>
<dbReference type="InterPro" id="IPR000551">
    <property type="entry name" value="MerR-type_HTH_dom"/>
</dbReference>
<reference evidence="8 9" key="1">
    <citation type="submission" date="2020-04" db="EMBL/GenBank/DDBJ databases">
        <title>Azohydromonas sp. isolated from soil.</title>
        <authorList>
            <person name="Dahal R.H."/>
        </authorList>
    </citation>
    <scope>NUCLEOTIDE SEQUENCE [LARGE SCALE GENOMIC DNA]</scope>
    <source>
        <strain evidence="8 9">G-1-1-14</strain>
    </source>
</reference>
<protein>
    <submittedName>
        <fullName evidence="8">Cu(I)-responsive transcriptional regulator</fullName>
    </submittedName>
</protein>
<sequence>MNIGEAAEAAGVSAKMIRHYEQIGLLPAARRTESGYRQYAEHDVSVLRFIRQSRRLGFSMQQISELLGLWSNSRRSSRQVKDLALKHIADLEQKMREMAAMKQDLERLAASCRGDDLPDCTIIEGLASHNPPPPVQQVKGNPAHNKDRTRQPGPKVHAAAAASSSDLLVAWTHQAHAGHVGH</sequence>
<feature type="region of interest" description="Disordered" evidence="6">
    <location>
        <begin position="126"/>
        <end position="157"/>
    </location>
</feature>
<dbReference type="PRINTS" id="PR00040">
    <property type="entry name" value="HTHMERR"/>
</dbReference>
<keyword evidence="2" id="KW-0963">Cytoplasm</keyword>
<dbReference type="RefSeq" id="WP_169161840.1">
    <property type="nucleotide sequence ID" value="NZ_JABBFW010000014.1"/>
</dbReference>
<proteinExistence type="predicted"/>
<dbReference type="GO" id="GO:0005507">
    <property type="term" value="F:copper ion binding"/>
    <property type="evidence" value="ECO:0007669"/>
    <property type="project" value="InterPro"/>
</dbReference>
<dbReference type="GO" id="GO:0005737">
    <property type="term" value="C:cytoplasm"/>
    <property type="evidence" value="ECO:0007669"/>
    <property type="project" value="UniProtKB-SubCell"/>
</dbReference>
<comment type="caution">
    <text evidence="8">The sequence shown here is derived from an EMBL/GenBank/DDBJ whole genome shotgun (WGS) entry which is preliminary data.</text>
</comment>
<keyword evidence="5" id="KW-0804">Transcription</keyword>